<dbReference type="InterPro" id="IPR009936">
    <property type="entry name" value="DUF1468"/>
</dbReference>
<evidence type="ECO:0000313" key="4">
    <source>
        <dbReference type="Proteomes" id="UP000319523"/>
    </source>
</evidence>
<keyword evidence="1" id="KW-0472">Membrane</keyword>
<proteinExistence type="predicted"/>
<organism evidence="3 4">
    <name type="scientific">Mixta tenebrionis</name>
    <dbReference type="NCBI Taxonomy" id="2562439"/>
    <lineage>
        <taxon>Bacteria</taxon>
        <taxon>Pseudomonadati</taxon>
        <taxon>Pseudomonadota</taxon>
        <taxon>Gammaproteobacteria</taxon>
        <taxon>Enterobacterales</taxon>
        <taxon>Erwiniaceae</taxon>
        <taxon>Mixta</taxon>
    </lineage>
</organism>
<dbReference type="Proteomes" id="UP000319523">
    <property type="component" value="Unassembled WGS sequence"/>
</dbReference>
<name>A0A506VDJ4_9GAMM</name>
<accession>A0A506VDJ4</accession>
<feature type="transmembrane region" description="Helical" evidence="1">
    <location>
        <begin position="79"/>
        <end position="104"/>
    </location>
</feature>
<feature type="transmembrane region" description="Helical" evidence="1">
    <location>
        <begin position="116"/>
        <end position="138"/>
    </location>
</feature>
<gene>
    <name evidence="3" type="ORF">FKM52_00105</name>
</gene>
<keyword evidence="4" id="KW-1185">Reference proteome</keyword>
<comment type="caution">
    <text evidence="3">The sequence shown here is derived from an EMBL/GenBank/DDBJ whole genome shotgun (WGS) entry which is preliminary data.</text>
</comment>
<feature type="transmembrane region" description="Helical" evidence="1">
    <location>
        <begin position="35"/>
        <end position="58"/>
    </location>
</feature>
<dbReference type="EMBL" id="VHQI01000001">
    <property type="protein sequence ID" value="TPW44154.1"/>
    <property type="molecule type" value="Genomic_DNA"/>
</dbReference>
<evidence type="ECO:0000259" key="2">
    <source>
        <dbReference type="Pfam" id="PF07331"/>
    </source>
</evidence>
<sequence length="143" mass="15413">MKERMAAVIYTFLLLFALFTLFVSQQRNPGAGDAGFSPALLPSACAGIIALASLILLIKSWRKRAAVPSASAGWRRAAAVQAAIISYGILYAFFGFTVAGIALLLQLQLIMGQRRWMVLLCLSLPPPLLLWLIGTRLLGVALP</sequence>
<reference evidence="3 4" key="1">
    <citation type="submission" date="2019-06" db="EMBL/GenBank/DDBJ databases">
        <authorList>
            <person name="Yang Y."/>
        </authorList>
    </citation>
    <scope>NUCLEOTIDE SEQUENCE [LARGE SCALE GENOMIC DNA]</scope>
    <source>
        <strain evidence="3 4">BIT-26</strain>
    </source>
</reference>
<dbReference type="Pfam" id="PF07331">
    <property type="entry name" value="TctB"/>
    <property type="match status" value="1"/>
</dbReference>
<protein>
    <submittedName>
        <fullName evidence="3">Tripartite tricarboxylate transporter TctB family protein</fullName>
    </submittedName>
</protein>
<evidence type="ECO:0000256" key="1">
    <source>
        <dbReference type="SAM" id="Phobius"/>
    </source>
</evidence>
<keyword evidence="1" id="KW-0812">Transmembrane</keyword>
<feature type="domain" description="DUF1468" evidence="2">
    <location>
        <begin position="12"/>
        <end position="143"/>
    </location>
</feature>
<dbReference type="AlphaFoldDB" id="A0A506VDJ4"/>
<evidence type="ECO:0000313" key="3">
    <source>
        <dbReference type="EMBL" id="TPW44154.1"/>
    </source>
</evidence>
<keyword evidence="1" id="KW-1133">Transmembrane helix</keyword>